<dbReference type="Gene3D" id="2.60.34.10">
    <property type="entry name" value="Substrate Binding Domain Of DNAk, Chain A, domain 1"/>
    <property type="match status" value="1"/>
</dbReference>
<accession>A0ABC8S212</accession>
<dbReference type="SUPFAM" id="SSF100920">
    <property type="entry name" value="Heat shock protein 70kD (HSP70), peptide-binding domain"/>
    <property type="match status" value="1"/>
</dbReference>
<proteinExistence type="inferred from homology"/>
<evidence type="ECO:0000256" key="2">
    <source>
        <dbReference type="ARBA" id="ARBA00022840"/>
    </source>
</evidence>
<dbReference type="SUPFAM" id="SSF53067">
    <property type="entry name" value="Actin-like ATPase domain"/>
    <property type="match status" value="2"/>
</dbReference>
<keyword evidence="1 3" id="KW-0547">Nucleotide-binding</keyword>
<comment type="caution">
    <text evidence="5">The sequence shown here is derived from an EMBL/GenBank/DDBJ whole genome shotgun (WGS) entry which is preliminary data.</text>
</comment>
<dbReference type="PANTHER" id="PTHR19375">
    <property type="entry name" value="HEAT SHOCK PROTEIN 70KDA"/>
    <property type="match status" value="1"/>
</dbReference>
<evidence type="ECO:0000256" key="1">
    <source>
        <dbReference type="ARBA" id="ARBA00022741"/>
    </source>
</evidence>
<evidence type="ECO:0000256" key="3">
    <source>
        <dbReference type="RuleBase" id="RU003322"/>
    </source>
</evidence>
<dbReference type="FunFam" id="3.90.640.10:FF:000042">
    <property type="entry name" value="Heat shock 70 kDa protein 8"/>
    <property type="match status" value="1"/>
</dbReference>
<reference evidence="5 6" key="1">
    <citation type="submission" date="2024-02" db="EMBL/GenBank/DDBJ databases">
        <authorList>
            <person name="Vignale AGUSTIN F."/>
            <person name="Sosa J E."/>
            <person name="Modenutti C."/>
        </authorList>
    </citation>
    <scope>NUCLEOTIDE SEQUENCE [LARGE SCALE GENOMIC DNA]</scope>
</reference>
<protein>
    <recommendedName>
        <fullName evidence="7">Heat shock 70 kDa protein 8</fullName>
    </recommendedName>
</protein>
<gene>
    <name evidence="5" type="ORF">ILEXP_LOCUS19001</name>
</gene>
<organism evidence="5 6">
    <name type="scientific">Ilex paraguariensis</name>
    <name type="common">yerba mate</name>
    <dbReference type="NCBI Taxonomy" id="185542"/>
    <lineage>
        <taxon>Eukaryota</taxon>
        <taxon>Viridiplantae</taxon>
        <taxon>Streptophyta</taxon>
        <taxon>Embryophyta</taxon>
        <taxon>Tracheophyta</taxon>
        <taxon>Spermatophyta</taxon>
        <taxon>Magnoliopsida</taxon>
        <taxon>eudicotyledons</taxon>
        <taxon>Gunneridae</taxon>
        <taxon>Pentapetalae</taxon>
        <taxon>asterids</taxon>
        <taxon>campanulids</taxon>
        <taxon>Aquifoliales</taxon>
        <taxon>Aquifoliaceae</taxon>
        <taxon>Ilex</taxon>
    </lineage>
</organism>
<dbReference type="PRINTS" id="PR00301">
    <property type="entry name" value="HEATSHOCK70"/>
</dbReference>
<keyword evidence="2 3" id="KW-0067">ATP-binding</keyword>
<evidence type="ECO:0000256" key="4">
    <source>
        <dbReference type="SAM" id="MobiDB-lite"/>
    </source>
</evidence>
<dbReference type="Gene3D" id="3.30.30.30">
    <property type="match status" value="1"/>
</dbReference>
<dbReference type="InterPro" id="IPR043129">
    <property type="entry name" value="ATPase_NBD"/>
</dbReference>
<dbReference type="InterPro" id="IPR029047">
    <property type="entry name" value="HSP70_peptide-bd_sf"/>
</dbReference>
<dbReference type="AlphaFoldDB" id="A0ABC8S212"/>
<dbReference type="Proteomes" id="UP001642360">
    <property type="component" value="Unassembled WGS sequence"/>
</dbReference>
<dbReference type="FunFam" id="2.60.34.10:FF:000019">
    <property type="entry name" value="Heat shock 70 kDa protein 8"/>
    <property type="match status" value="1"/>
</dbReference>
<dbReference type="InterPro" id="IPR018181">
    <property type="entry name" value="Heat_shock_70_CS"/>
</dbReference>
<dbReference type="InterPro" id="IPR013126">
    <property type="entry name" value="Hsp_70_fam"/>
</dbReference>
<dbReference type="Gene3D" id="3.30.420.40">
    <property type="match status" value="2"/>
</dbReference>
<evidence type="ECO:0000313" key="6">
    <source>
        <dbReference type="Proteomes" id="UP001642360"/>
    </source>
</evidence>
<name>A0ABC8S212_9AQUA</name>
<comment type="similarity">
    <text evidence="3">Belongs to the heat shock protein 70 family.</text>
</comment>
<evidence type="ECO:0008006" key="7">
    <source>
        <dbReference type="Google" id="ProtNLM"/>
    </source>
</evidence>
<dbReference type="GO" id="GO:0005524">
    <property type="term" value="F:ATP binding"/>
    <property type="evidence" value="ECO:0007669"/>
    <property type="project" value="UniProtKB-KW"/>
</dbReference>
<keyword evidence="6" id="KW-1185">Reference proteome</keyword>
<sequence length="574" mass="62395">MAEQAYTVASDNETTGEEKSSSPIPEIAIGIDIGTSQCSVAVWNGSQVEVLRNTRNHKLMRSYVTFKNEMPSGGVSNQLSHEYEMLSGATIFNMKRLIGRVDTDPIIHASKTLPFLVQTLDIGVRPFIAALVNNMWRSTTPEEVLAIFLVELRAMAEVQLKRLVRSAVLTTPVSFSRFQLTRIERACAMAGLQVLRLMPEPTAIALLYAQQQQQTVHENLGSGIEKIALIFNMGAGYSDVAVTATAGGVSQIKALAGSTIGGEDILQNMMHHLLPDMDNIFSSRGINEIKAMGLLRVATQDAIHKLSSQANVQIDVDLGNGRKICKVVDREEFEEVNQNVFQKCESLVTQCLHDAKVEVEDVNDVILVGGGSNIPKIRKIVMGICKREDIYCGMNPLEAAVCGAALEGAVASGITDPLGSLDLLTIQATPLSIGIRADENSFVPIIPRNTTMPARKDLTFTTVQDHQAEALIVVYEGDEKSIEKNHLLGCFKVTGIPPAPKGVPEINVCMDIDASNVLRVFAGVAMPGTQNPVAPFMEVRMPTLDDGQGWCTEALHRTYGSTLDLITVQKKVQQ</sequence>
<dbReference type="Gene3D" id="3.90.640.10">
    <property type="entry name" value="Actin, Chain A, domain 4"/>
    <property type="match status" value="1"/>
</dbReference>
<dbReference type="FunFam" id="3.30.30.30:FF:000006">
    <property type="entry name" value="Heat shock 70 kDa protein 8"/>
    <property type="match status" value="1"/>
</dbReference>
<dbReference type="Pfam" id="PF00012">
    <property type="entry name" value="HSP70"/>
    <property type="match status" value="1"/>
</dbReference>
<dbReference type="PROSITE" id="PS01036">
    <property type="entry name" value="HSP70_3"/>
    <property type="match status" value="1"/>
</dbReference>
<feature type="region of interest" description="Disordered" evidence="4">
    <location>
        <begin position="1"/>
        <end position="22"/>
    </location>
</feature>
<dbReference type="EMBL" id="CAUOFW020002059">
    <property type="protein sequence ID" value="CAK9150850.1"/>
    <property type="molecule type" value="Genomic_DNA"/>
</dbReference>
<evidence type="ECO:0000313" key="5">
    <source>
        <dbReference type="EMBL" id="CAK9150850.1"/>
    </source>
</evidence>